<feature type="signal peptide" evidence="1">
    <location>
        <begin position="1"/>
        <end position="19"/>
    </location>
</feature>
<evidence type="ECO:0000313" key="3">
    <source>
        <dbReference type="EMBL" id="OJJ30035.1"/>
    </source>
</evidence>
<evidence type="ECO:0000313" key="4">
    <source>
        <dbReference type="Proteomes" id="UP000184383"/>
    </source>
</evidence>
<reference evidence="4" key="1">
    <citation type="journal article" date="2017" name="Genome Biol.">
        <title>Comparative genomics reveals high biological diversity and specific adaptations in the industrially and medically important fungal genus Aspergillus.</title>
        <authorList>
            <person name="de Vries R.P."/>
            <person name="Riley R."/>
            <person name="Wiebenga A."/>
            <person name="Aguilar-Osorio G."/>
            <person name="Amillis S."/>
            <person name="Uchima C.A."/>
            <person name="Anderluh G."/>
            <person name="Asadollahi M."/>
            <person name="Askin M."/>
            <person name="Barry K."/>
            <person name="Battaglia E."/>
            <person name="Bayram O."/>
            <person name="Benocci T."/>
            <person name="Braus-Stromeyer S.A."/>
            <person name="Caldana C."/>
            <person name="Canovas D."/>
            <person name="Cerqueira G.C."/>
            <person name="Chen F."/>
            <person name="Chen W."/>
            <person name="Choi C."/>
            <person name="Clum A."/>
            <person name="Dos Santos R.A."/>
            <person name="Damasio A.R."/>
            <person name="Diallinas G."/>
            <person name="Emri T."/>
            <person name="Fekete E."/>
            <person name="Flipphi M."/>
            <person name="Freyberg S."/>
            <person name="Gallo A."/>
            <person name="Gournas C."/>
            <person name="Habgood R."/>
            <person name="Hainaut M."/>
            <person name="Harispe M.L."/>
            <person name="Henrissat B."/>
            <person name="Hilden K.S."/>
            <person name="Hope R."/>
            <person name="Hossain A."/>
            <person name="Karabika E."/>
            <person name="Karaffa L."/>
            <person name="Karanyi Z."/>
            <person name="Krasevec N."/>
            <person name="Kuo A."/>
            <person name="Kusch H."/>
            <person name="LaButti K."/>
            <person name="Lagendijk E.L."/>
            <person name="Lapidus A."/>
            <person name="Levasseur A."/>
            <person name="Lindquist E."/>
            <person name="Lipzen A."/>
            <person name="Logrieco A.F."/>
            <person name="MacCabe A."/>
            <person name="Maekelae M.R."/>
            <person name="Malavazi I."/>
            <person name="Melin P."/>
            <person name="Meyer V."/>
            <person name="Mielnichuk N."/>
            <person name="Miskei M."/>
            <person name="Molnar A.P."/>
            <person name="Mule G."/>
            <person name="Ngan C.Y."/>
            <person name="Orejas M."/>
            <person name="Orosz E."/>
            <person name="Ouedraogo J.P."/>
            <person name="Overkamp K.M."/>
            <person name="Park H.-S."/>
            <person name="Perrone G."/>
            <person name="Piumi F."/>
            <person name="Punt P.J."/>
            <person name="Ram A.F."/>
            <person name="Ramon A."/>
            <person name="Rauscher S."/>
            <person name="Record E."/>
            <person name="Riano-Pachon D.M."/>
            <person name="Robert V."/>
            <person name="Roehrig J."/>
            <person name="Ruller R."/>
            <person name="Salamov A."/>
            <person name="Salih N.S."/>
            <person name="Samson R.A."/>
            <person name="Sandor E."/>
            <person name="Sanguinetti M."/>
            <person name="Schuetze T."/>
            <person name="Sepcic K."/>
            <person name="Shelest E."/>
            <person name="Sherlock G."/>
            <person name="Sophianopoulou V."/>
            <person name="Squina F.M."/>
            <person name="Sun H."/>
            <person name="Susca A."/>
            <person name="Todd R.B."/>
            <person name="Tsang A."/>
            <person name="Unkles S.E."/>
            <person name="van de Wiele N."/>
            <person name="van Rossen-Uffink D."/>
            <person name="Oliveira J.V."/>
            <person name="Vesth T.C."/>
            <person name="Visser J."/>
            <person name="Yu J.-H."/>
            <person name="Zhou M."/>
            <person name="Andersen M.R."/>
            <person name="Archer D.B."/>
            <person name="Baker S.E."/>
            <person name="Benoit I."/>
            <person name="Brakhage A.A."/>
            <person name="Braus G.H."/>
            <person name="Fischer R."/>
            <person name="Frisvad J.C."/>
            <person name="Goldman G.H."/>
            <person name="Houbraken J."/>
            <person name="Oakley B."/>
            <person name="Pocsi I."/>
            <person name="Scazzocchio C."/>
            <person name="Seiboth B."/>
            <person name="vanKuyk P.A."/>
            <person name="Wortman J."/>
            <person name="Dyer P.S."/>
            <person name="Grigoriev I.V."/>
        </authorList>
    </citation>
    <scope>NUCLEOTIDE SEQUENCE [LARGE SCALE GENOMIC DNA]</scope>
    <source>
        <strain evidence="4">DTO 134E9</strain>
    </source>
</reference>
<gene>
    <name evidence="3" type="ORF">ASPWEDRAFT_122318</name>
</gene>
<dbReference type="Proteomes" id="UP000184383">
    <property type="component" value="Unassembled WGS sequence"/>
</dbReference>
<dbReference type="RefSeq" id="XP_040683712.1">
    <property type="nucleotide sequence ID" value="XM_040829149.1"/>
</dbReference>
<dbReference type="Pfam" id="PF09362">
    <property type="entry name" value="DUF1996"/>
    <property type="match status" value="1"/>
</dbReference>
<dbReference type="AlphaFoldDB" id="A0A1L9R522"/>
<dbReference type="EMBL" id="KV878218">
    <property type="protein sequence ID" value="OJJ30035.1"/>
    <property type="molecule type" value="Genomic_DNA"/>
</dbReference>
<evidence type="ECO:0000259" key="2">
    <source>
        <dbReference type="Pfam" id="PF09362"/>
    </source>
</evidence>
<dbReference type="OrthoDB" id="74764at2759"/>
<feature type="chain" id="PRO_5013154711" description="DUF1996 domain-containing protein" evidence="1">
    <location>
        <begin position="20"/>
        <end position="347"/>
    </location>
</feature>
<accession>A0A1L9R522</accession>
<protein>
    <recommendedName>
        <fullName evidence="2">DUF1996 domain-containing protein</fullName>
    </recommendedName>
</protein>
<keyword evidence="4" id="KW-1185">Reference proteome</keyword>
<proteinExistence type="predicted"/>
<dbReference type="VEuPathDB" id="FungiDB:ASPWEDRAFT_122318"/>
<dbReference type="GeneID" id="63744997"/>
<keyword evidence="1" id="KW-0732">Signal</keyword>
<organism evidence="3 4">
    <name type="scientific">Aspergillus wentii DTO 134E9</name>
    <dbReference type="NCBI Taxonomy" id="1073089"/>
    <lineage>
        <taxon>Eukaryota</taxon>
        <taxon>Fungi</taxon>
        <taxon>Dikarya</taxon>
        <taxon>Ascomycota</taxon>
        <taxon>Pezizomycotina</taxon>
        <taxon>Eurotiomycetes</taxon>
        <taxon>Eurotiomycetidae</taxon>
        <taxon>Eurotiales</taxon>
        <taxon>Aspergillaceae</taxon>
        <taxon>Aspergillus</taxon>
        <taxon>Aspergillus subgen. Cremei</taxon>
    </lineage>
</organism>
<dbReference type="STRING" id="1073089.A0A1L9R522"/>
<name>A0A1L9R522_ASPWE</name>
<evidence type="ECO:0000256" key="1">
    <source>
        <dbReference type="SAM" id="SignalP"/>
    </source>
</evidence>
<feature type="domain" description="DUF1996" evidence="2">
    <location>
        <begin position="44"/>
        <end position="276"/>
    </location>
</feature>
<sequence>MSSDRYSVAVFLLASISWASSSNFNITTDEFTFSCAPLTIQRSDPIISPGVASSHTHVVVGGTAFQRTMYDDTAKNASDTTCGPEIDKSNYWIPQLYHQMKNGSFELVEFQNSAIYYFNRACDYTENATACDQGQLPLAPPAGLRMVAGDLFLRAYNDSNFAQRAVSHMCIMPDGISHETKHLPRQPCSLLRSQVFFPSCWDGNNLDSPDHKSHMAYPGFGDYNKGICPESHPVAIISIFYEFFFNTKPFPDYENWVYAMGDRTGYGLHGDFINGWTDQSSLQYALETCTGSKGLHDPGCSIMKGQRRSLTPLHQPLKISVPEEELGQHGPVPKLPGCNPVTGFSWE</sequence>
<dbReference type="PANTHER" id="PTHR43662">
    <property type="match status" value="1"/>
</dbReference>
<dbReference type="InterPro" id="IPR018535">
    <property type="entry name" value="DUF1996"/>
</dbReference>
<dbReference type="PANTHER" id="PTHR43662:SF3">
    <property type="entry name" value="DOMAIN PROTEIN, PUTATIVE (AFU_ORTHOLOGUE AFUA_6G11970)-RELATED"/>
    <property type="match status" value="1"/>
</dbReference>